<evidence type="ECO:0000313" key="5">
    <source>
        <dbReference type="EMBL" id="CAC13351.1"/>
    </source>
</evidence>
<dbReference type="InterPro" id="IPR013123">
    <property type="entry name" value="SpoU_subst-bd"/>
</dbReference>
<keyword evidence="6" id="KW-1185">Reference proteome</keyword>
<dbReference type="Pfam" id="PF08032">
    <property type="entry name" value="SpoU_sub_bind"/>
    <property type="match status" value="1"/>
</dbReference>
<keyword evidence="2 5" id="KW-0489">Methyltransferase</keyword>
<dbReference type="STRING" id="272635.gene:17576763"/>
<dbReference type="PANTHER" id="PTHR46429:SF1">
    <property type="entry name" value="23S RRNA (GUANOSINE-2'-O-)-METHYLTRANSFERASE RLMB"/>
    <property type="match status" value="1"/>
</dbReference>
<reference evidence="5 6" key="1">
    <citation type="journal article" date="2001" name="Nucleic Acids Res.">
        <title>The complete genome sequence of the murine respiratory pathogen Mycoplasma pulmonis.</title>
        <authorList>
            <person name="Chambaud I."/>
            <person name="Heilig R."/>
            <person name="Ferris S."/>
            <person name="Barbe V."/>
            <person name="Samson D."/>
            <person name="Galisson F."/>
            <person name="Moszer I."/>
            <person name="Dybvig K."/>
            <person name="Wroblewski H."/>
            <person name="Viari A."/>
            <person name="Rocha E.P.C."/>
            <person name="Blanchard A."/>
        </authorList>
    </citation>
    <scope>NUCLEOTIDE SEQUENCE [LARGE SCALE GENOMIC DNA]</scope>
    <source>
        <strain evidence="5 6">UAB CTIP</strain>
    </source>
</reference>
<evidence type="ECO:0000256" key="2">
    <source>
        <dbReference type="ARBA" id="ARBA00022603"/>
    </source>
</evidence>
<evidence type="ECO:0000256" key="3">
    <source>
        <dbReference type="ARBA" id="ARBA00022679"/>
    </source>
</evidence>
<dbReference type="GO" id="GO:0008173">
    <property type="term" value="F:RNA methyltransferase activity"/>
    <property type="evidence" value="ECO:0007669"/>
    <property type="project" value="InterPro"/>
</dbReference>
<dbReference type="GO" id="GO:0005829">
    <property type="term" value="C:cytosol"/>
    <property type="evidence" value="ECO:0007669"/>
    <property type="project" value="TreeGrafter"/>
</dbReference>
<evidence type="ECO:0000256" key="1">
    <source>
        <dbReference type="ARBA" id="ARBA00007228"/>
    </source>
</evidence>
<proteinExistence type="inferred from homology"/>
<dbReference type="SUPFAM" id="SSF75217">
    <property type="entry name" value="alpha/beta knot"/>
    <property type="match status" value="1"/>
</dbReference>
<dbReference type="eggNOG" id="COG0566">
    <property type="taxonomic scope" value="Bacteria"/>
</dbReference>
<dbReference type="PIR" id="B90534">
    <property type="entry name" value="B90534"/>
</dbReference>
<dbReference type="InterPro" id="IPR029028">
    <property type="entry name" value="Alpha/beta_knot_MTases"/>
</dbReference>
<dbReference type="EMBL" id="AL445563">
    <property type="protein sequence ID" value="CAC13351.1"/>
    <property type="molecule type" value="Genomic_DNA"/>
</dbReference>
<dbReference type="CDD" id="cd18103">
    <property type="entry name" value="SpoU-like_RlmB"/>
    <property type="match status" value="1"/>
</dbReference>
<feature type="domain" description="RNA 2-O ribose methyltransferase substrate binding" evidence="4">
    <location>
        <begin position="5"/>
        <end position="72"/>
    </location>
</feature>
<evidence type="ECO:0000313" key="6">
    <source>
        <dbReference type="Proteomes" id="UP000000528"/>
    </source>
</evidence>
<dbReference type="GO" id="GO:0003723">
    <property type="term" value="F:RNA binding"/>
    <property type="evidence" value="ECO:0007669"/>
    <property type="project" value="InterPro"/>
</dbReference>
<gene>
    <name evidence="5" type="ordered locus">MYPU_1780</name>
</gene>
<protein>
    <submittedName>
        <fullName evidence="5">tRNA/RRNA METHYLTRANSFERASE</fullName>
    </submittedName>
</protein>
<dbReference type="SMART" id="SM00967">
    <property type="entry name" value="SpoU_sub_bind"/>
    <property type="match status" value="1"/>
</dbReference>
<accession>Q98R32</accession>
<evidence type="ECO:0000259" key="4">
    <source>
        <dbReference type="SMART" id="SM00967"/>
    </source>
</evidence>
<dbReference type="Pfam" id="PF00588">
    <property type="entry name" value="SpoU_methylase"/>
    <property type="match status" value="1"/>
</dbReference>
<comment type="similarity">
    <text evidence="1">Belongs to the class IV-like SAM-binding methyltransferase superfamily. RNA methyltransferase TrmH family.</text>
</comment>
<dbReference type="InterPro" id="IPR029064">
    <property type="entry name" value="Ribosomal_eL30-like_sf"/>
</dbReference>
<name>Q98R32_MYCPU</name>
<dbReference type="SUPFAM" id="SSF55315">
    <property type="entry name" value="L30e-like"/>
    <property type="match status" value="1"/>
</dbReference>
<dbReference type="HOGENOM" id="CLU_021322_0_1_14"/>
<dbReference type="PANTHER" id="PTHR46429">
    <property type="entry name" value="23S RRNA (GUANOSINE-2'-O-)-METHYLTRANSFERASE RLMB"/>
    <property type="match status" value="1"/>
</dbReference>
<dbReference type="InterPro" id="IPR029026">
    <property type="entry name" value="tRNA_m1G_MTases_N"/>
</dbReference>
<dbReference type="KEGG" id="mpu:MYPU_1780"/>
<dbReference type="Gene3D" id="3.40.1280.10">
    <property type="match status" value="1"/>
</dbReference>
<dbReference type="InterPro" id="IPR001537">
    <property type="entry name" value="SpoU_MeTrfase"/>
</dbReference>
<dbReference type="GO" id="GO:0032259">
    <property type="term" value="P:methylation"/>
    <property type="evidence" value="ECO:0007669"/>
    <property type="project" value="UniProtKB-KW"/>
</dbReference>
<dbReference type="Gene3D" id="3.30.1330.30">
    <property type="match status" value="1"/>
</dbReference>
<dbReference type="BioCyc" id="MPUL272635:G1GT6-179-MONOMER"/>
<dbReference type="NCBIfam" id="TIGR00186">
    <property type="entry name" value="rRNA_methyl_3"/>
    <property type="match status" value="1"/>
</dbReference>
<sequence length="229" mass="25683">MPKLMLCGKNSVLDALENNVKIEMLYVLASKVHEFKHIKNIKIEVKDKQFLDSLVKENHQGYVAVLKSLNFVSLDQMIKSKETILILDHLEDPYNFGAILRSANAFGIKNIIYPIKRAVDINSTVLKVSSGGFVNLRFYKSNSISATIDKLKKQGYWIYSSSLDPTSEDINKISFNNPSVLVIGNEKKGISQTTKKQSDQLFYIKTKGSVQSLNASVAAGIIFNLFTKE</sequence>
<keyword evidence="3 5" id="KW-0808">Transferase</keyword>
<dbReference type="AlphaFoldDB" id="Q98R32"/>
<organism evidence="6">
    <name type="scientific">Mycoplasmopsis pulmonis (strain UAB CTIP)</name>
    <name type="common">Mycoplasma pulmonis</name>
    <dbReference type="NCBI Taxonomy" id="272635"/>
    <lineage>
        <taxon>Bacteria</taxon>
        <taxon>Bacillati</taxon>
        <taxon>Mycoplasmatota</taxon>
        <taxon>Mycoplasmoidales</taxon>
        <taxon>Metamycoplasmataceae</taxon>
        <taxon>Mycoplasmopsis</taxon>
    </lineage>
</organism>
<dbReference type="Proteomes" id="UP000000528">
    <property type="component" value="Chromosome"/>
</dbReference>
<dbReference type="GO" id="GO:0006396">
    <property type="term" value="P:RNA processing"/>
    <property type="evidence" value="ECO:0007669"/>
    <property type="project" value="InterPro"/>
</dbReference>
<dbReference type="InterPro" id="IPR004441">
    <property type="entry name" value="rRNA_MeTrfase_TrmH"/>
</dbReference>